<feature type="compositionally biased region" description="Polar residues" evidence="1">
    <location>
        <begin position="105"/>
        <end position="117"/>
    </location>
</feature>
<dbReference type="InterPro" id="IPR009072">
    <property type="entry name" value="Histone-fold"/>
</dbReference>
<dbReference type="AlphaFoldDB" id="A0A139HF85"/>
<name>A0A139HF85_9PEZI</name>
<dbReference type="Pfam" id="PF10384">
    <property type="entry name" value="Scm3"/>
    <property type="match status" value="1"/>
</dbReference>
<dbReference type="EMBL" id="LFZN01000062">
    <property type="protein sequence ID" value="KXT01076.1"/>
    <property type="molecule type" value="Genomic_DNA"/>
</dbReference>
<reference evidence="2 3" key="1">
    <citation type="submission" date="2015-07" db="EMBL/GenBank/DDBJ databases">
        <title>Comparative genomics of the Sigatoka disease complex on banana suggests a link between parallel evolutionary changes in Pseudocercospora fijiensis and Pseudocercospora eumusae and increased virulence on the banana host.</title>
        <authorList>
            <person name="Chang T.-C."/>
            <person name="Salvucci A."/>
            <person name="Crous P.W."/>
            <person name="Stergiopoulos I."/>
        </authorList>
    </citation>
    <scope>NUCLEOTIDE SEQUENCE [LARGE SCALE GENOMIC DNA]</scope>
    <source>
        <strain evidence="2 3">CBS 114824</strain>
    </source>
</reference>
<dbReference type="Proteomes" id="UP000070133">
    <property type="component" value="Unassembled WGS sequence"/>
</dbReference>
<dbReference type="PANTHER" id="PTHR15992:SF5">
    <property type="entry name" value="HOLLIDAY JUNCTION RECOGNITION PROTEIN"/>
    <property type="match status" value="1"/>
</dbReference>
<feature type="region of interest" description="Disordered" evidence="1">
    <location>
        <begin position="81"/>
        <end position="136"/>
    </location>
</feature>
<dbReference type="InterPro" id="IPR018465">
    <property type="entry name" value="Scm3/HJURP"/>
</dbReference>
<dbReference type="PANTHER" id="PTHR15992">
    <property type="entry name" value="HOLLIDAY JUNCTION RECOGNITION PROTEIN"/>
    <property type="match status" value="1"/>
</dbReference>
<dbReference type="Gene3D" id="1.10.20.10">
    <property type="entry name" value="Histone, subunit A"/>
    <property type="match status" value="1"/>
</dbReference>
<dbReference type="GO" id="GO:0042393">
    <property type="term" value="F:histone binding"/>
    <property type="evidence" value="ECO:0007669"/>
    <property type="project" value="InterPro"/>
</dbReference>
<dbReference type="STRING" id="321146.A0A139HF85"/>
<evidence type="ECO:0000313" key="3">
    <source>
        <dbReference type="Proteomes" id="UP000070133"/>
    </source>
</evidence>
<evidence type="ECO:0000256" key="1">
    <source>
        <dbReference type="SAM" id="MobiDB-lite"/>
    </source>
</evidence>
<sequence>MRYSHYEHVNPVTKLEADRARVDQKVKSRYEDIFRKYEHNFTGIGDKIDMATGDLVVDKGHIEHMRHELARDRAHVLHLEDAQNFDTGDEDAKDAKDAEMFSEPGTETTTTAPSQQDPFPCRHQAEDSRCPVLPTF</sequence>
<dbReference type="GO" id="GO:0005634">
    <property type="term" value="C:nucleus"/>
    <property type="evidence" value="ECO:0007669"/>
    <property type="project" value="InterPro"/>
</dbReference>
<dbReference type="GO" id="GO:0046982">
    <property type="term" value="F:protein heterodimerization activity"/>
    <property type="evidence" value="ECO:0007669"/>
    <property type="project" value="InterPro"/>
</dbReference>
<accession>A0A139HF85</accession>
<gene>
    <name evidence="2" type="ORF">AC578_4111</name>
</gene>
<comment type="caution">
    <text evidence="2">The sequence shown here is derived from an EMBL/GenBank/DDBJ whole genome shotgun (WGS) entry which is preliminary data.</text>
</comment>
<keyword evidence="3" id="KW-1185">Reference proteome</keyword>
<organism evidence="2 3">
    <name type="scientific">Pseudocercospora eumusae</name>
    <dbReference type="NCBI Taxonomy" id="321146"/>
    <lineage>
        <taxon>Eukaryota</taxon>
        <taxon>Fungi</taxon>
        <taxon>Dikarya</taxon>
        <taxon>Ascomycota</taxon>
        <taxon>Pezizomycotina</taxon>
        <taxon>Dothideomycetes</taxon>
        <taxon>Dothideomycetidae</taxon>
        <taxon>Mycosphaerellales</taxon>
        <taxon>Mycosphaerellaceae</taxon>
        <taxon>Pseudocercospora</taxon>
    </lineage>
</organism>
<evidence type="ECO:0000313" key="2">
    <source>
        <dbReference type="EMBL" id="KXT01076.1"/>
    </source>
</evidence>
<proteinExistence type="predicted"/>
<dbReference type="OrthoDB" id="2420608at2759"/>
<protein>
    <submittedName>
        <fullName evidence="2">Uncharacterized protein</fullName>
    </submittedName>
</protein>